<dbReference type="PROSITE" id="PS51257">
    <property type="entry name" value="PROKAR_LIPOPROTEIN"/>
    <property type="match status" value="1"/>
</dbReference>
<gene>
    <name evidence="3" type="ORF">NDN08_004747</name>
</gene>
<protein>
    <recommendedName>
        <fullName evidence="5">Pherophorin domain-containing protein</fullName>
    </recommendedName>
</protein>
<feature type="chain" id="PRO_5043922517" description="Pherophorin domain-containing protein" evidence="2">
    <location>
        <begin position="21"/>
        <end position="304"/>
    </location>
</feature>
<evidence type="ECO:0000313" key="4">
    <source>
        <dbReference type="Proteomes" id="UP001157974"/>
    </source>
</evidence>
<evidence type="ECO:0000256" key="1">
    <source>
        <dbReference type="SAM" id="MobiDB-lite"/>
    </source>
</evidence>
<keyword evidence="4" id="KW-1185">Reference proteome</keyword>
<evidence type="ECO:0008006" key="5">
    <source>
        <dbReference type="Google" id="ProtNLM"/>
    </source>
</evidence>
<organism evidence="3 4">
    <name type="scientific">Rhodosorus marinus</name>
    <dbReference type="NCBI Taxonomy" id="101924"/>
    <lineage>
        <taxon>Eukaryota</taxon>
        <taxon>Rhodophyta</taxon>
        <taxon>Stylonematophyceae</taxon>
        <taxon>Stylonematales</taxon>
        <taxon>Stylonemataceae</taxon>
        <taxon>Rhodosorus</taxon>
    </lineage>
</organism>
<name>A0AAV8UM57_9RHOD</name>
<comment type="caution">
    <text evidence="3">The sequence shown here is derived from an EMBL/GenBank/DDBJ whole genome shotgun (WGS) entry which is preliminary data.</text>
</comment>
<evidence type="ECO:0000256" key="2">
    <source>
        <dbReference type="SAM" id="SignalP"/>
    </source>
</evidence>
<dbReference type="AlphaFoldDB" id="A0AAV8UM57"/>
<keyword evidence="2" id="KW-0732">Signal</keyword>
<feature type="signal peptide" evidence="2">
    <location>
        <begin position="1"/>
        <end position="20"/>
    </location>
</feature>
<accession>A0AAV8UM57</accession>
<sequence length="304" mass="32576">MMKLCSFLVLVFLAFGSCAAGGFQLDATAIRQAKKCSTYADMFDDVSLGEGGETCYNLTVNGGANSDVVGKACVFITESGGKTCIKFRFSSRNNWKFSSIKAGVSSTCGEKTKNPFLKKQALNPPSKGPISVQVCLDEFTALPGRDGEGCCNDNLCIFSWAKVAKNGQTKFAFSQRGKKDCEVKFKDDKFTRCKIKLNCKRNPTQKPSSTPSSTPSPTLSHSMVPSHSESEVPSVGVSMPPSQSESEAPTVEVSIAPTFSDSGTPSMTPEPDISISSDETESETPNETHGTSASHVCAYELFCY</sequence>
<proteinExistence type="predicted"/>
<feature type="compositionally biased region" description="Low complexity" evidence="1">
    <location>
        <begin position="204"/>
        <end position="242"/>
    </location>
</feature>
<evidence type="ECO:0000313" key="3">
    <source>
        <dbReference type="EMBL" id="KAJ8903645.1"/>
    </source>
</evidence>
<feature type="compositionally biased region" description="Polar residues" evidence="1">
    <location>
        <begin position="257"/>
        <end position="267"/>
    </location>
</feature>
<feature type="region of interest" description="Disordered" evidence="1">
    <location>
        <begin position="201"/>
        <end position="292"/>
    </location>
</feature>
<reference evidence="3 4" key="1">
    <citation type="journal article" date="2023" name="Nat. Commun.">
        <title>Origin of minicircular mitochondrial genomes in red algae.</title>
        <authorList>
            <person name="Lee Y."/>
            <person name="Cho C.H."/>
            <person name="Lee Y.M."/>
            <person name="Park S.I."/>
            <person name="Yang J.H."/>
            <person name="West J.A."/>
            <person name="Bhattacharya D."/>
            <person name="Yoon H.S."/>
        </authorList>
    </citation>
    <scope>NUCLEOTIDE SEQUENCE [LARGE SCALE GENOMIC DNA]</scope>
    <source>
        <strain evidence="3 4">CCMP1338</strain>
        <tissue evidence="3">Whole cell</tissue>
    </source>
</reference>
<dbReference type="EMBL" id="JAMWBK010000007">
    <property type="protein sequence ID" value="KAJ8903645.1"/>
    <property type="molecule type" value="Genomic_DNA"/>
</dbReference>
<dbReference type="Proteomes" id="UP001157974">
    <property type="component" value="Unassembled WGS sequence"/>
</dbReference>